<sequence>MPDVSLWHAARASGMVSMLLLTATVLLGILGPMRVGTVTWPRFTLAGLHRNISLLTLALLAVHIVSVSADSYVPIRWIDNVVPFVSTYHPFWLGLGTVAFDLILALLVTSLLRPRINQRLWRALHWLAYICWPIALAHGLGIGTDAMSGWPLILGVLCALAVLAGMAWRLASARKKIMARLS</sequence>
<feature type="transmembrane region" description="Helical" evidence="5">
    <location>
        <begin position="12"/>
        <end position="31"/>
    </location>
</feature>
<evidence type="ECO:0000256" key="4">
    <source>
        <dbReference type="ARBA" id="ARBA00023136"/>
    </source>
</evidence>
<protein>
    <submittedName>
        <fullName evidence="7">Ferric reductase</fullName>
    </submittedName>
</protein>
<dbReference type="Proteomes" id="UP000482960">
    <property type="component" value="Unassembled WGS sequence"/>
</dbReference>
<keyword evidence="2 5" id="KW-0812">Transmembrane</keyword>
<dbReference type="Pfam" id="PF01794">
    <property type="entry name" value="Ferric_reduct"/>
    <property type="match status" value="1"/>
</dbReference>
<dbReference type="EMBL" id="BLPG01000001">
    <property type="protein sequence ID" value="GFJ94746.1"/>
    <property type="molecule type" value="Genomic_DNA"/>
</dbReference>
<evidence type="ECO:0000256" key="2">
    <source>
        <dbReference type="ARBA" id="ARBA00022692"/>
    </source>
</evidence>
<feature type="domain" description="Ferric oxidoreductase" evidence="6">
    <location>
        <begin position="13"/>
        <end position="134"/>
    </location>
</feature>
<dbReference type="GO" id="GO:0016020">
    <property type="term" value="C:membrane"/>
    <property type="evidence" value="ECO:0007669"/>
    <property type="project" value="UniProtKB-SubCell"/>
</dbReference>
<dbReference type="AlphaFoldDB" id="A0A6V8LKQ6"/>
<dbReference type="InterPro" id="IPR013130">
    <property type="entry name" value="Fe3_Rdtase_TM_dom"/>
</dbReference>
<name>A0A6V8LKQ6_9ACTN</name>
<reference evidence="7 8" key="2">
    <citation type="submission" date="2020-03" db="EMBL/GenBank/DDBJ databases">
        <authorList>
            <person name="Ichikawa N."/>
            <person name="Kimura A."/>
            <person name="Kitahashi Y."/>
            <person name="Uohara A."/>
        </authorList>
    </citation>
    <scope>NUCLEOTIDE SEQUENCE [LARGE SCALE GENOMIC DNA]</scope>
    <source>
        <strain evidence="7 8">NBRC 108638</strain>
    </source>
</reference>
<keyword evidence="8" id="KW-1185">Reference proteome</keyword>
<comment type="caution">
    <text evidence="7">The sequence shown here is derived from an EMBL/GenBank/DDBJ whole genome shotgun (WGS) entry which is preliminary data.</text>
</comment>
<gene>
    <name evidence="7" type="ORF">Prum_083880</name>
</gene>
<evidence type="ECO:0000256" key="5">
    <source>
        <dbReference type="SAM" id="Phobius"/>
    </source>
</evidence>
<reference evidence="7 8" key="1">
    <citation type="submission" date="2020-03" db="EMBL/GenBank/DDBJ databases">
        <title>Whole genome shotgun sequence of Phytohabitans rumicis NBRC 108638.</title>
        <authorList>
            <person name="Komaki H."/>
            <person name="Tamura T."/>
        </authorList>
    </citation>
    <scope>NUCLEOTIDE SEQUENCE [LARGE SCALE GENOMIC DNA]</scope>
    <source>
        <strain evidence="7 8">NBRC 108638</strain>
    </source>
</reference>
<proteinExistence type="predicted"/>
<evidence type="ECO:0000256" key="1">
    <source>
        <dbReference type="ARBA" id="ARBA00004141"/>
    </source>
</evidence>
<feature type="transmembrane region" description="Helical" evidence="5">
    <location>
        <begin position="124"/>
        <end position="143"/>
    </location>
</feature>
<evidence type="ECO:0000259" key="6">
    <source>
        <dbReference type="Pfam" id="PF01794"/>
    </source>
</evidence>
<feature type="transmembrane region" description="Helical" evidence="5">
    <location>
        <begin position="52"/>
        <end position="69"/>
    </location>
</feature>
<comment type="subcellular location">
    <subcellularLocation>
        <location evidence="1">Membrane</location>
        <topology evidence="1">Multi-pass membrane protein</topology>
    </subcellularLocation>
</comment>
<organism evidence="7 8">
    <name type="scientific">Phytohabitans rumicis</name>
    <dbReference type="NCBI Taxonomy" id="1076125"/>
    <lineage>
        <taxon>Bacteria</taxon>
        <taxon>Bacillati</taxon>
        <taxon>Actinomycetota</taxon>
        <taxon>Actinomycetes</taxon>
        <taxon>Micromonosporales</taxon>
        <taxon>Micromonosporaceae</taxon>
    </lineage>
</organism>
<dbReference type="RefSeq" id="WP_173081999.1">
    <property type="nucleotide sequence ID" value="NZ_BAABJB010000020.1"/>
</dbReference>
<keyword evidence="4 5" id="KW-0472">Membrane</keyword>
<accession>A0A6V8LKQ6</accession>
<evidence type="ECO:0000256" key="3">
    <source>
        <dbReference type="ARBA" id="ARBA00022989"/>
    </source>
</evidence>
<keyword evidence="3 5" id="KW-1133">Transmembrane helix</keyword>
<feature type="transmembrane region" description="Helical" evidence="5">
    <location>
        <begin position="149"/>
        <end position="171"/>
    </location>
</feature>
<evidence type="ECO:0000313" key="8">
    <source>
        <dbReference type="Proteomes" id="UP000482960"/>
    </source>
</evidence>
<evidence type="ECO:0000313" key="7">
    <source>
        <dbReference type="EMBL" id="GFJ94746.1"/>
    </source>
</evidence>
<feature type="transmembrane region" description="Helical" evidence="5">
    <location>
        <begin position="89"/>
        <end position="112"/>
    </location>
</feature>